<dbReference type="InterPro" id="IPR029058">
    <property type="entry name" value="AB_hydrolase_fold"/>
</dbReference>
<dbReference type="InterPro" id="IPR050266">
    <property type="entry name" value="AB_hydrolase_sf"/>
</dbReference>
<evidence type="ECO:0000256" key="1">
    <source>
        <dbReference type="ARBA" id="ARBA00022801"/>
    </source>
</evidence>
<comment type="caution">
    <text evidence="3">The sequence shown here is derived from an EMBL/GenBank/DDBJ whole genome shotgun (WGS) entry which is preliminary data.</text>
</comment>
<dbReference type="SUPFAM" id="SSF53474">
    <property type="entry name" value="alpha/beta-Hydrolases"/>
    <property type="match status" value="1"/>
</dbReference>
<feature type="domain" description="AB hydrolase-1" evidence="2">
    <location>
        <begin position="33"/>
        <end position="270"/>
    </location>
</feature>
<accession>A0ABQ4MBZ3</accession>
<dbReference type="Gene3D" id="3.40.50.1820">
    <property type="entry name" value="alpha/beta hydrolase"/>
    <property type="match status" value="1"/>
</dbReference>
<proteinExistence type="predicted"/>
<reference evidence="3 4" key="1">
    <citation type="submission" date="2021-03" db="EMBL/GenBank/DDBJ databases">
        <title>Antimicrobial resistance genes in bacteria isolated from Japanese honey, and their potential for conferring macrolide and lincosamide resistance in the American foulbrood pathogen Paenibacillus larvae.</title>
        <authorList>
            <person name="Okamoto M."/>
            <person name="Kumagai M."/>
            <person name="Kanamori H."/>
            <person name="Takamatsu D."/>
        </authorList>
    </citation>
    <scope>NUCLEOTIDE SEQUENCE [LARGE SCALE GENOMIC DNA]</scope>
    <source>
        <strain evidence="3 4">J42TS3</strain>
    </source>
</reference>
<dbReference type="PANTHER" id="PTHR43798:SF31">
    <property type="entry name" value="AB HYDROLASE SUPERFAMILY PROTEIN YCLE"/>
    <property type="match status" value="1"/>
</dbReference>
<dbReference type="RefSeq" id="WP_213655057.1">
    <property type="nucleotide sequence ID" value="NZ_BOSL01000007.1"/>
</dbReference>
<keyword evidence="4" id="KW-1185">Reference proteome</keyword>
<dbReference type="EMBL" id="BOSL01000007">
    <property type="protein sequence ID" value="GIP53522.1"/>
    <property type="molecule type" value="Genomic_DNA"/>
</dbReference>
<dbReference type="Pfam" id="PF00561">
    <property type="entry name" value="Abhydrolase_1"/>
    <property type="match status" value="1"/>
</dbReference>
<protein>
    <submittedName>
        <fullName evidence="3">AB hydrolase superfamily protein YclE</fullName>
    </submittedName>
</protein>
<dbReference type="InterPro" id="IPR000073">
    <property type="entry name" value="AB_hydrolase_1"/>
</dbReference>
<evidence type="ECO:0000313" key="4">
    <source>
        <dbReference type="Proteomes" id="UP000679992"/>
    </source>
</evidence>
<dbReference type="PANTHER" id="PTHR43798">
    <property type="entry name" value="MONOACYLGLYCEROL LIPASE"/>
    <property type="match status" value="1"/>
</dbReference>
<dbReference type="GO" id="GO:0016787">
    <property type="term" value="F:hydrolase activity"/>
    <property type="evidence" value="ECO:0007669"/>
    <property type="project" value="UniProtKB-KW"/>
</dbReference>
<gene>
    <name evidence="3" type="primary">yclE</name>
    <name evidence="3" type="ORF">J42TS3_25570</name>
</gene>
<name>A0ABQ4MBZ3_9BACL</name>
<evidence type="ECO:0000313" key="3">
    <source>
        <dbReference type="EMBL" id="GIP53522.1"/>
    </source>
</evidence>
<dbReference type="Proteomes" id="UP000679992">
    <property type="component" value="Unassembled WGS sequence"/>
</dbReference>
<evidence type="ECO:0000259" key="2">
    <source>
        <dbReference type="Pfam" id="PF00561"/>
    </source>
</evidence>
<organism evidence="3 4">
    <name type="scientific">Paenibacillus vini</name>
    <dbReference type="NCBI Taxonomy" id="1476024"/>
    <lineage>
        <taxon>Bacteria</taxon>
        <taxon>Bacillati</taxon>
        <taxon>Bacillota</taxon>
        <taxon>Bacilli</taxon>
        <taxon>Bacillales</taxon>
        <taxon>Paenibacillaceae</taxon>
        <taxon>Paenibacillus</taxon>
    </lineage>
</organism>
<sequence length="289" mass="32903">MENQGTITIDGYPLTYLIEGEGVPVMVIGSAAYYSRLFSKELRNSVKLIFIDHRGHAPSPADTELMAPEALLDKVLDDIETIRNDLGLKDFVIAGHSGNAFLAVEYALKYPAEVRQVVLLNTATSNSAERQQQSINFFEQTASSERKHRFEQEFALLPADIEREPERRFAHMCIRFGAHSFFDYDFDATSMWDGVYTNMPILDTLWGEAFAQLDLRKRLGELHTPVFLALGRHDYLVGPYTLWDGVEDKYPNIRKVLFDRSGHNPMMEEPELFDAELKEWLCSLNGQGS</sequence>
<keyword evidence="1 3" id="KW-0378">Hydrolase</keyword>